<evidence type="ECO:0000313" key="1">
    <source>
        <dbReference type="EMBL" id="MDQ0536974.1"/>
    </source>
</evidence>
<dbReference type="Proteomes" id="UP001244552">
    <property type="component" value="Unassembled WGS sequence"/>
</dbReference>
<keyword evidence="2" id="KW-1185">Reference proteome</keyword>
<proteinExistence type="predicted"/>
<comment type="caution">
    <text evidence="1">The sequence shown here is derived from an EMBL/GenBank/DDBJ whole genome shotgun (WGS) entry which is preliminary data.</text>
</comment>
<reference evidence="1 2" key="1">
    <citation type="submission" date="2023-07" db="EMBL/GenBank/DDBJ databases">
        <title>Genomic Encyclopedia of Type Strains, Phase IV (KMG-IV): sequencing the most valuable type-strain genomes for metagenomic binning, comparative biology and taxonomic classification.</title>
        <authorList>
            <person name="Goeker M."/>
        </authorList>
    </citation>
    <scope>NUCLEOTIDE SEQUENCE [LARGE SCALE GENOMIC DNA]</scope>
    <source>
        <strain evidence="1 2">DSM 19922</strain>
    </source>
</reference>
<gene>
    <name evidence="1" type="ORF">QO018_005873</name>
</gene>
<evidence type="ECO:0000313" key="2">
    <source>
        <dbReference type="Proteomes" id="UP001244552"/>
    </source>
</evidence>
<dbReference type="RefSeq" id="WP_209990568.1">
    <property type="nucleotide sequence ID" value="NZ_JAGINO010000035.1"/>
</dbReference>
<dbReference type="EMBL" id="JAUSVU010000035">
    <property type="protein sequence ID" value="MDQ0536974.1"/>
    <property type="molecule type" value="Genomic_DNA"/>
</dbReference>
<organism evidence="1 2">
    <name type="scientific">Azospirillum picis</name>
    <dbReference type="NCBI Taxonomy" id="488438"/>
    <lineage>
        <taxon>Bacteria</taxon>
        <taxon>Pseudomonadati</taxon>
        <taxon>Pseudomonadota</taxon>
        <taxon>Alphaproteobacteria</taxon>
        <taxon>Rhodospirillales</taxon>
        <taxon>Azospirillaceae</taxon>
        <taxon>Azospirillum</taxon>
    </lineage>
</organism>
<name>A0ABU0MUH7_9PROT</name>
<sequence>MTVSAQTTAAPVATDLLAAAVLHLEVLEEFIAVVRRKLAATTDAFARDSLSDLLVSLSEQRDVYQALTVPAERMHA</sequence>
<accession>A0ABU0MUH7</accession>
<protein>
    <submittedName>
        <fullName evidence="1">Uncharacterized protein</fullName>
    </submittedName>
</protein>